<dbReference type="InterPro" id="IPR015867">
    <property type="entry name" value="N-reg_PII/ATP_PRibTrfase_C"/>
</dbReference>
<keyword evidence="5 7" id="KW-0472">Membrane</keyword>
<dbReference type="InterPro" id="IPR051461">
    <property type="entry name" value="UPF0750_membrane"/>
</dbReference>
<sequence>MAKNQEKNHFFKLKKKKQTPLIVDAFNFKDIKIKEEWHSSKRNFNIKETSKNLFLILIGAILTSVAFYYFITPANLYTNGLSAFAQLITKAIFLPFENSDPEYFNQMRNLYYYPIFFAINIPIIIWGILKIGLRFSIYTTIYMGLNIGFMTMLSLVPGLKDFQVLKSVINADNKLALIFIFAGMAGLIFGAGLGLLFKAGGSSGGMDFISTYISMKRKYSIANIIKNTNIIIVVIVIFIDGVIMHKQNVADTYFSDPLFFATIFYIYVSSFIMNRVYPKYMMMTIFIISTEIEKIREYIYANNYLRGGNIWNVKGLYSGREYNMMMTTMSLLEYNFFKEKIATIDPKLFMIAVSTRSMHGGNAGNAPQKEPVPVEKLQRKAKKDK</sequence>
<feature type="transmembrane region" description="Helical" evidence="7">
    <location>
        <begin position="257"/>
        <end position="277"/>
    </location>
</feature>
<dbReference type="Proteomes" id="UP000584587">
    <property type="component" value="Unassembled WGS sequence"/>
</dbReference>
<evidence type="ECO:0000259" key="8">
    <source>
        <dbReference type="Pfam" id="PF10035"/>
    </source>
</evidence>
<dbReference type="InterPro" id="IPR003740">
    <property type="entry name" value="YitT"/>
</dbReference>
<dbReference type="Pfam" id="PF02588">
    <property type="entry name" value="YitT_membrane"/>
    <property type="match status" value="1"/>
</dbReference>
<dbReference type="CDD" id="cd16380">
    <property type="entry name" value="YitT_C"/>
    <property type="match status" value="1"/>
</dbReference>
<proteinExistence type="predicted"/>
<reference evidence="9 10" key="1">
    <citation type="submission" date="2020-04" db="EMBL/GenBank/DDBJ databases">
        <title>Complete genome sequence of Spiroplasma platyhelix ATCC 51748, an insect isolate.</title>
        <authorList>
            <person name="Green E.A."/>
            <person name="Klassen J.L."/>
        </authorList>
    </citation>
    <scope>NUCLEOTIDE SEQUENCE [LARGE SCALE GENOMIC DNA]</scope>
    <source>
        <strain evidence="9 10">PALS-1</strain>
    </source>
</reference>
<comment type="caution">
    <text evidence="9">The sequence shown here is derived from an EMBL/GenBank/DDBJ whole genome shotgun (WGS) entry which is preliminary data.</text>
</comment>
<comment type="subcellular location">
    <subcellularLocation>
        <location evidence="1">Cell membrane</location>
        <topology evidence="1">Multi-pass membrane protein</topology>
    </subcellularLocation>
</comment>
<dbReference type="RefSeq" id="WP_168104714.1">
    <property type="nucleotide sequence ID" value="NZ_CP051215.1"/>
</dbReference>
<evidence type="ECO:0000313" key="10">
    <source>
        <dbReference type="Proteomes" id="UP000584587"/>
    </source>
</evidence>
<evidence type="ECO:0000256" key="3">
    <source>
        <dbReference type="ARBA" id="ARBA00022692"/>
    </source>
</evidence>
<organism evidence="9 10">
    <name type="scientific">Spiroplasma platyhelix PALS-1</name>
    <dbReference type="NCBI Taxonomy" id="1276218"/>
    <lineage>
        <taxon>Bacteria</taxon>
        <taxon>Bacillati</taxon>
        <taxon>Mycoplasmatota</taxon>
        <taxon>Mollicutes</taxon>
        <taxon>Entomoplasmatales</taxon>
        <taxon>Spiroplasmataceae</taxon>
        <taxon>Spiroplasma</taxon>
    </lineage>
</organism>
<evidence type="ECO:0000256" key="7">
    <source>
        <dbReference type="SAM" id="Phobius"/>
    </source>
</evidence>
<protein>
    <submittedName>
        <fullName evidence="9">YitT family protein</fullName>
    </submittedName>
</protein>
<evidence type="ECO:0000256" key="6">
    <source>
        <dbReference type="SAM" id="MobiDB-lite"/>
    </source>
</evidence>
<dbReference type="Pfam" id="PF10035">
    <property type="entry name" value="DUF2179"/>
    <property type="match status" value="1"/>
</dbReference>
<evidence type="ECO:0000256" key="4">
    <source>
        <dbReference type="ARBA" id="ARBA00022989"/>
    </source>
</evidence>
<evidence type="ECO:0000256" key="5">
    <source>
        <dbReference type="ARBA" id="ARBA00023136"/>
    </source>
</evidence>
<dbReference type="InterPro" id="IPR019264">
    <property type="entry name" value="DUF2179"/>
</dbReference>
<evidence type="ECO:0000256" key="1">
    <source>
        <dbReference type="ARBA" id="ARBA00004651"/>
    </source>
</evidence>
<evidence type="ECO:0000256" key="2">
    <source>
        <dbReference type="ARBA" id="ARBA00022475"/>
    </source>
</evidence>
<feature type="transmembrane region" description="Helical" evidence="7">
    <location>
        <begin position="176"/>
        <end position="197"/>
    </location>
</feature>
<feature type="region of interest" description="Disordered" evidence="6">
    <location>
        <begin position="360"/>
        <end position="385"/>
    </location>
</feature>
<keyword evidence="10" id="KW-1185">Reference proteome</keyword>
<dbReference type="Gene3D" id="3.30.70.120">
    <property type="match status" value="1"/>
</dbReference>
<evidence type="ECO:0000313" key="9">
    <source>
        <dbReference type="EMBL" id="NKE38237.1"/>
    </source>
</evidence>
<feature type="transmembrane region" description="Helical" evidence="7">
    <location>
        <begin position="224"/>
        <end position="245"/>
    </location>
</feature>
<dbReference type="PANTHER" id="PTHR33545:SF5">
    <property type="entry name" value="UPF0750 MEMBRANE PROTEIN YITT"/>
    <property type="match status" value="1"/>
</dbReference>
<keyword evidence="4 7" id="KW-1133">Transmembrane helix</keyword>
<feature type="transmembrane region" description="Helical" evidence="7">
    <location>
        <begin position="52"/>
        <end position="71"/>
    </location>
</feature>
<name>A0A846U449_9MOLU</name>
<feature type="transmembrane region" description="Helical" evidence="7">
    <location>
        <begin position="110"/>
        <end position="129"/>
    </location>
</feature>
<dbReference type="EMBL" id="JAAVVK010000001">
    <property type="protein sequence ID" value="NKE38237.1"/>
    <property type="molecule type" value="Genomic_DNA"/>
</dbReference>
<gene>
    <name evidence="9" type="ORF">HER12_00505</name>
</gene>
<feature type="domain" description="DUF2179" evidence="8">
    <location>
        <begin position="306"/>
        <end position="360"/>
    </location>
</feature>
<feature type="transmembrane region" description="Helical" evidence="7">
    <location>
        <begin position="136"/>
        <end position="156"/>
    </location>
</feature>
<keyword evidence="2" id="KW-1003">Cell membrane</keyword>
<dbReference type="AlphaFoldDB" id="A0A846U449"/>
<dbReference type="GO" id="GO:0005886">
    <property type="term" value="C:plasma membrane"/>
    <property type="evidence" value="ECO:0007669"/>
    <property type="project" value="UniProtKB-SubCell"/>
</dbReference>
<dbReference type="PANTHER" id="PTHR33545">
    <property type="entry name" value="UPF0750 MEMBRANE PROTEIN YITT-RELATED"/>
    <property type="match status" value="1"/>
</dbReference>
<accession>A0A846U449</accession>
<keyword evidence="3 7" id="KW-0812">Transmembrane</keyword>